<dbReference type="OrthoDB" id="9795390at2"/>
<keyword evidence="8 9" id="KW-0472">Membrane</keyword>
<comment type="caution">
    <text evidence="11">The sequence shown here is derived from an EMBL/GenBank/DDBJ whole genome shotgun (WGS) entry which is preliminary data.</text>
</comment>
<evidence type="ECO:0000256" key="5">
    <source>
        <dbReference type="ARBA" id="ARBA00022688"/>
    </source>
</evidence>
<gene>
    <name evidence="11" type="primary">ubiB</name>
    <name evidence="11" type="ORF">DI396_12085</name>
</gene>
<name>A0A2V4MK07_9RHOB</name>
<dbReference type="InterPro" id="IPR050154">
    <property type="entry name" value="UbiB_kinase"/>
</dbReference>
<dbReference type="Pfam" id="PF03109">
    <property type="entry name" value="ABC1"/>
    <property type="match status" value="1"/>
</dbReference>
<dbReference type="SUPFAM" id="SSF56112">
    <property type="entry name" value="Protein kinase-like (PK-like)"/>
    <property type="match status" value="1"/>
</dbReference>
<feature type="transmembrane region" description="Helical" evidence="9">
    <location>
        <begin position="491"/>
        <end position="511"/>
    </location>
</feature>
<dbReference type="RefSeq" id="WP_110796484.1">
    <property type="nucleotide sequence ID" value="NZ_KZ826487.1"/>
</dbReference>
<feature type="domain" description="ABC1 atypical kinase-like" evidence="10">
    <location>
        <begin position="97"/>
        <end position="342"/>
    </location>
</feature>
<accession>A0A2V4MK07</accession>
<sequence length="512" mass="55965">MRGPHNIWRLIRTGATLERTGAMKQLLDAYEAPGLVRVALRGLAWPFQWLGVKGDAAFPPIPRALQALGPAYIKFGQIISTRPDLVGDDLAAELRVLQDRLPPFDTALARAAVEVEIGQPLDAVFDTFSGPVAAASIAQVHRGTLKDSGEDVAIKVLRPGITKAFRRDIDAFYLAANAIEFLSPASRRLRPTEVIDHFAGVVAGELDLRLEAASASEFAANTEHDEGFELPRVDWNLSGRSVMVMTWAEGVALGDNAALDAAGHDRATLSKRVLQLFLSHALRDGFFHADMHQGNLKVAPSGNIIAYDFGIMGHIDEYTRRVYAEILYGFIKRDYMRVAQVHFEAGYVPADRDVDEFARAIRAVGEPIFGMDATKISMGRLLSYLFEVTERFGMETRTELILLQRTMVVVEGVARSLDPQMNIWETAKPVVEDYIKQSLGPRALAKDLKKTAQVLARFGPRLPALVEAALIRQAEPPRAAPKPSAWRPAGLILAGVVIGALLMGAAMALGAF</sequence>
<dbReference type="InterPro" id="IPR004147">
    <property type="entry name" value="ABC1_dom"/>
</dbReference>
<keyword evidence="6 9" id="KW-0812">Transmembrane</keyword>
<dbReference type="Proteomes" id="UP000248012">
    <property type="component" value="Unassembled WGS sequence"/>
</dbReference>
<protein>
    <submittedName>
        <fullName evidence="11">2-polyprenylphenol 6-hydroxylase</fullName>
    </submittedName>
</protein>
<dbReference type="NCBIfam" id="TIGR01982">
    <property type="entry name" value="UbiB"/>
    <property type="match status" value="1"/>
</dbReference>
<keyword evidence="5" id="KW-0831">Ubiquinone biosynthesis</keyword>
<comment type="similarity">
    <text evidence="2">Belongs to the protein kinase superfamily. ADCK protein kinase family.</text>
</comment>
<dbReference type="InterPro" id="IPR010232">
    <property type="entry name" value="UbiB"/>
</dbReference>
<evidence type="ECO:0000256" key="7">
    <source>
        <dbReference type="ARBA" id="ARBA00022989"/>
    </source>
</evidence>
<dbReference type="GO" id="GO:0006744">
    <property type="term" value="P:ubiquinone biosynthetic process"/>
    <property type="evidence" value="ECO:0007669"/>
    <property type="project" value="UniProtKB-UniPathway"/>
</dbReference>
<evidence type="ECO:0000256" key="6">
    <source>
        <dbReference type="ARBA" id="ARBA00022692"/>
    </source>
</evidence>
<reference evidence="11 12" key="1">
    <citation type="submission" date="2018-05" db="EMBL/GenBank/DDBJ databases">
        <title>Oceanovita maritima gen. nov., sp. nov., a marine bacterium in the family Rhodobacteraceae isolated from surface seawater of Lundu port Xiamen, China.</title>
        <authorList>
            <person name="Hetharua B.H."/>
            <person name="Min D."/>
            <person name="Liao H."/>
            <person name="Tian Y."/>
        </authorList>
    </citation>
    <scope>NUCLEOTIDE SEQUENCE [LARGE SCALE GENOMIC DNA]</scope>
    <source>
        <strain evidence="11 12">FSX-11</strain>
    </source>
</reference>
<evidence type="ECO:0000313" key="11">
    <source>
        <dbReference type="EMBL" id="PYC46961.1"/>
    </source>
</evidence>
<evidence type="ECO:0000313" key="12">
    <source>
        <dbReference type="Proteomes" id="UP000248012"/>
    </source>
</evidence>
<organism evidence="11 12">
    <name type="scientific">Litorivita pollutaquae</name>
    <dbReference type="NCBI Taxonomy" id="2200892"/>
    <lineage>
        <taxon>Bacteria</taxon>
        <taxon>Pseudomonadati</taxon>
        <taxon>Pseudomonadota</taxon>
        <taxon>Alphaproteobacteria</taxon>
        <taxon>Rhodobacterales</taxon>
        <taxon>Paracoccaceae</taxon>
        <taxon>Litorivita</taxon>
    </lineage>
</organism>
<evidence type="ECO:0000256" key="2">
    <source>
        <dbReference type="ARBA" id="ARBA00009670"/>
    </source>
</evidence>
<evidence type="ECO:0000256" key="4">
    <source>
        <dbReference type="ARBA" id="ARBA00022519"/>
    </source>
</evidence>
<evidence type="ECO:0000256" key="1">
    <source>
        <dbReference type="ARBA" id="ARBA00005020"/>
    </source>
</evidence>
<evidence type="ECO:0000256" key="9">
    <source>
        <dbReference type="SAM" id="Phobius"/>
    </source>
</evidence>
<keyword evidence="12" id="KW-1185">Reference proteome</keyword>
<dbReference type="UniPathway" id="UPA00232"/>
<dbReference type="InterPro" id="IPR011009">
    <property type="entry name" value="Kinase-like_dom_sf"/>
</dbReference>
<comment type="pathway">
    <text evidence="1">Cofactor biosynthesis; ubiquinone biosynthesis [regulation].</text>
</comment>
<dbReference type="AlphaFoldDB" id="A0A2V4MK07"/>
<dbReference type="PANTHER" id="PTHR10566">
    <property type="entry name" value="CHAPERONE-ACTIVITY OF BC1 COMPLEX CABC1 -RELATED"/>
    <property type="match status" value="1"/>
</dbReference>
<keyword evidence="7 9" id="KW-1133">Transmembrane helix</keyword>
<evidence type="ECO:0000256" key="8">
    <source>
        <dbReference type="ARBA" id="ARBA00023136"/>
    </source>
</evidence>
<proteinExistence type="inferred from homology"/>
<dbReference type="PANTHER" id="PTHR10566:SF113">
    <property type="entry name" value="PROTEIN ACTIVITY OF BC1 COMPLEX KINASE 7, CHLOROPLASTIC"/>
    <property type="match status" value="1"/>
</dbReference>
<dbReference type="EMBL" id="QFVT01000008">
    <property type="protein sequence ID" value="PYC46961.1"/>
    <property type="molecule type" value="Genomic_DNA"/>
</dbReference>
<evidence type="ECO:0000259" key="10">
    <source>
        <dbReference type="Pfam" id="PF03109"/>
    </source>
</evidence>
<keyword evidence="4" id="KW-0997">Cell inner membrane</keyword>
<keyword evidence="3" id="KW-1003">Cell membrane</keyword>
<evidence type="ECO:0000256" key="3">
    <source>
        <dbReference type="ARBA" id="ARBA00022475"/>
    </source>
</evidence>